<evidence type="ECO:0000256" key="1">
    <source>
        <dbReference type="ARBA" id="ARBA00023015"/>
    </source>
</evidence>
<dbReference type="PANTHER" id="PTHR42756">
    <property type="entry name" value="TRANSCRIPTIONAL REGULATOR, MARR"/>
    <property type="match status" value="1"/>
</dbReference>
<dbReference type="InterPro" id="IPR000835">
    <property type="entry name" value="HTH_MarR-typ"/>
</dbReference>
<organism evidence="5 6">
    <name type="scientific">Azospirillum melinis</name>
    <dbReference type="NCBI Taxonomy" id="328839"/>
    <lineage>
        <taxon>Bacteria</taxon>
        <taxon>Pseudomonadati</taxon>
        <taxon>Pseudomonadota</taxon>
        <taxon>Alphaproteobacteria</taxon>
        <taxon>Rhodospirillales</taxon>
        <taxon>Azospirillaceae</taxon>
        <taxon>Azospirillum</taxon>
    </lineage>
</organism>
<dbReference type="InterPro" id="IPR036390">
    <property type="entry name" value="WH_DNA-bd_sf"/>
</dbReference>
<reference evidence="5 6" key="1">
    <citation type="submission" date="2019-10" db="EMBL/GenBank/DDBJ databases">
        <title>Genome sequence of Azospirillum melinis.</title>
        <authorList>
            <person name="Ambrosini A."/>
            <person name="Sant'Anna F.H."/>
            <person name="Cassan F.D."/>
            <person name="Souza E.M."/>
            <person name="Passaglia L.M.P."/>
        </authorList>
    </citation>
    <scope>NUCLEOTIDE SEQUENCE [LARGE SCALE GENOMIC DNA]</scope>
    <source>
        <strain evidence="5 6">TMCY0552</strain>
    </source>
</reference>
<keyword evidence="1" id="KW-0805">Transcription regulation</keyword>
<keyword evidence="2" id="KW-0238">DNA-binding</keyword>
<evidence type="ECO:0000256" key="2">
    <source>
        <dbReference type="ARBA" id="ARBA00023125"/>
    </source>
</evidence>
<dbReference type="RefSeq" id="WP_174474332.1">
    <property type="nucleotide sequence ID" value="NZ_JAGINN010000022.1"/>
</dbReference>
<gene>
    <name evidence="5" type="ORF">GBZ48_29815</name>
</gene>
<dbReference type="Gene3D" id="1.10.10.10">
    <property type="entry name" value="Winged helix-like DNA-binding domain superfamily/Winged helix DNA-binding domain"/>
    <property type="match status" value="1"/>
</dbReference>
<feature type="domain" description="HTH marR-type" evidence="4">
    <location>
        <begin position="25"/>
        <end position="154"/>
    </location>
</feature>
<dbReference type="PANTHER" id="PTHR42756:SF1">
    <property type="entry name" value="TRANSCRIPTIONAL REPRESSOR OF EMRAB OPERON"/>
    <property type="match status" value="1"/>
</dbReference>
<proteinExistence type="predicted"/>
<keyword evidence="6" id="KW-1185">Reference proteome</keyword>
<evidence type="ECO:0000313" key="5">
    <source>
        <dbReference type="EMBL" id="NUB03425.1"/>
    </source>
</evidence>
<evidence type="ECO:0000313" key="6">
    <source>
        <dbReference type="Proteomes" id="UP000605086"/>
    </source>
</evidence>
<dbReference type="SUPFAM" id="SSF46785">
    <property type="entry name" value="Winged helix' DNA-binding domain"/>
    <property type="match status" value="1"/>
</dbReference>
<comment type="caution">
    <text evidence="5">The sequence shown here is derived from an EMBL/GenBank/DDBJ whole genome shotgun (WGS) entry which is preliminary data.</text>
</comment>
<dbReference type="Pfam" id="PF12802">
    <property type="entry name" value="MarR_2"/>
    <property type="match status" value="1"/>
</dbReference>
<keyword evidence="3" id="KW-0804">Transcription</keyword>
<name>A0ABX2KIL8_9PROT</name>
<dbReference type="PRINTS" id="PR00598">
    <property type="entry name" value="HTHMARR"/>
</dbReference>
<accession>A0ABX2KIL8</accession>
<dbReference type="EMBL" id="WHOS01000063">
    <property type="protein sequence ID" value="NUB03425.1"/>
    <property type="molecule type" value="Genomic_DNA"/>
</dbReference>
<evidence type="ECO:0000256" key="3">
    <source>
        <dbReference type="ARBA" id="ARBA00023163"/>
    </source>
</evidence>
<dbReference type="SMART" id="SM00347">
    <property type="entry name" value="HTH_MARR"/>
    <property type="match status" value="1"/>
</dbReference>
<evidence type="ECO:0000259" key="4">
    <source>
        <dbReference type="PROSITE" id="PS50995"/>
    </source>
</evidence>
<protein>
    <submittedName>
        <fullName evidence="5">MarR family transcriptional regulator</fullName>
    </submittedName>
</protein>
<dbReference type="InterPro" id="IPR036388">
    <property type="entry name" value="WH-like_DNA-bd_sf"/>
</dbReference>
<sequence>MQKKRSAKAPEKSGDQRLHLDRWLPYRLFIIAARVAEPLADYYGPRYGLSQAAWRILATVGDKPGMSARQIRHAAGLDQFATSRAIAQLCELGYAERNAAERDKRRAEVHLTRQGQTVLDDLTTICLSIENELWAGLSEKQRGELNALLDVIDKGSVGIATRGLQGMAGDAPAGSVPEDR</sequence>
<dbReference type="PROSITE" id="PS50995">
    <property type="entry name" value="HTH_MARR_2"/>
    <property type="match status" value="1"/>
</dbReference>
<dbReference type="Proteomes" id="UP000605086">
    <property type="component" value="Unassembled WGS sequence"/>
</dbReference>